<dbReference type="Proteomes" id="UP001597205">
    <property type="component" value="Unassembled WGS sequence"/>
</dbReference>
<name>A0ABW3RJC4_9SPHI</name>
<keyword evidence="1" id="KW-0175">Coiled coil</keyword>
<comment type="caution">
    <text evidence="2">The sequence shown here is derived from an EMBL/GenBank/DDBJ whole genome shotgun (WGS) entry which is preliminary data.</text>
</comment>
<dbReference type="EMBL" id="JBHTKY010000006">
    <property type="protein sequence ID" value="MFD1165285.1"/>
    <property type="molecule type" value="Genomic_DNA"/>
</dbReference>
<organism evidence="2 3">
    <name type="scientific">Sphingobacterium daejeonense</name>
    <dbReference type="NCBI Taxonomy" id="371142"/>
    <lineage>
        <taxon>Bacteria</taxon>
        <taxon>Pseudomonadati</taxon>
        <taxon>Bacteroidota</taxon>
        <taxon>Sphingobacteriia</taxon>
        <taxon>Sphingobacteriales</taxon>
        <taxon>Sphingobacteriaceae</taxon>
        <taxon>Sphingobacterium</taxon>
    </lineage>
</organism>
<gene>
    <name evidence="2" type="ORF">ACFQ2C_06690</name>
</gene>
<reference evidence="3" key="1">
    <citation type="journal article" date="2019" name="Int. J. Syst. Evol. Microbiol.">
        <title>The Global Catalogue of Microorganisms (GCM) 10K type strain sequencing project: providing services to taxonomists for standard genome sequencing and annotation.</title>
        <authorList>
            <consortium name="The Broad Institute Genomics Platform"/>
            <consortium name="The Broad Institute Genome Sequencing Center for Infectious Disease"/>
            <person name="Wu L."/>
            <person name="Ma J."/>
        </authorList>
    </citation>
    <scope>NUCLEOTIDE SEQUENCE [LARGE SCALE GENOMIC DNA]</scope>
    <source>
        <strain evidence="3">CCUG 52468</strain>
    </source>
</reference>
<evidence type="ECO:0000313" key="3">
    <source>
        <dbReference type="Proteomes" id="UP001597205"/>
    </source>
</evidence>
<evidence type="ECO:0000256" key="1">
    <source>
        <dbReference type="SAM" id="Coils"/>
    </source>
</evidence>
<proteinExistence type="predicted"/>
<protein>
    <submittedName>
        <fullName evidence="2">3-oxoacyl-ACP synthase</fullName>
    </submittedName>
</protein>
<keyword evidence="3" id="KW-1185">Reference proteome</keyword>
<feature type="coiled-coil region" evidence="1">
    <location>
        <begin position="13"/>
        <end position="77"/>
    </location>
</feature>
<sequence>MSYNKQEIIEILIEKSQNRINDINAAKETAQDAILNDTKSSMGDKYETSREMAQQELNRLQTQLLQAQADLDKLKTLNVKPTCIVSVGSIVITNQFDYFIAISVGPVKINDKSLMVISKESPIGSLLIGNKTGGKVTFNEKELMIKNIL</sequence>
<accession>A0ABW3RJC4</accession>
<evidence type="ECO:0000313" key="2">
    <source>
        <dbReference type="EMBL" id="MFD1165285.1"/>
    </source>
</evidence>
<dbReference type="RefSeq" id="WP_380895210.1">
    <property type="nucleotide sequence ID" value="NZ_JBHTKY010000006.1"/>
</dbReference>